<dbReference type="RefSeq" id="WP_188393083.1">
    <property type="nucleotide sequence ID" value="NZ_BMEV01000070.1"/>
</dbReference>
<evidence type="ECO:0000256" key="1">
    <source>
        <dbReference type="ARBA" id="ARBA00022801"/>
    </source>
</evidence>
<dbReference type="AlphaFoldDB" id="A0A8J2TPP8"/>
<dbReference type="GO" id="GO:0016020">
    <property type="term" value="C:membrane"/>
    <property type="evidence" value="ECO:0007669"/>
    <property type="project" value="TreeGrafter"/>
</dbReference>
<dbReference type="SUPFAM" id="SSF53474">
    <property type="entry name" value="alpha/beta-Hydrolases"/>
    <property type="match status" value="1"/>
</dbReference>
<dbReference type="PANTHER" id="PTHR43798">
    <property type="entry name" value="MONOACYLGLYCEROL LIPASE"/>
    <property type="match status" value="1"/>
</dbReference>
<gene>
    <name evidence="3" type="ORF">GCM10010978_28440</name>
</gene>
<proteinExistence type="predicted"/>
<evidence type="ECO:0000313" key="3">
    <source>
        <dbReference type="EMBL" id="GFZ86887.1"/>
    </source>
</evidence>
<dbReference type="InterPro" id="IPR050266">
    <property type="entry name" value="AB_hydrolase_sf"/>
</dbReference>
<dbReference type="Pfam" id="PF00561">
    <property type="entry name" value="Abhydrolase_1"/>
    <property type="match status" value="1"/>
</dbReference>
<protein>
    <submittedName>
        <fullName evidence="3">Alpha/beta hydrolase</fullName>
    </submittedName>
</protein>
<dbReference type="Gene3D" id="3.40.50.1820">
    <property type="entry name" value="alpha/beta hydrolase"/>
    <property type="match status" value="1"/>
</dbReference>
<evidence type="ECO:0000259" key="2">
    <source>
        <dbReference type="Pfam" id="PF00561"/>
    </source>
</evidence>
<dbReference type="InterPro" id="IPR029058">
    <property type="entry name" value="AB_hydrolase_fold"/>
</dbReference>
<dbReference type="Proteomes" id="UP000602050">
    <property type="component" value="Unassembled WGS sequence"/>
</dbReference>
<dbReference type="PANTHER" id="PTHR43798:SF31">
    <property type="entry name" value="AB HYDROLASE SUPERFAMILY PROTEIN YCLE"/>
    <property type="match status" value="1"/>
</dbReference>
<dbReference type="GO" id="GO:0016787">
    <property type="term" value="F:hydrolase activity"/>
    <property type="evidence" value="ECO:0007669"/>
    <property type="project" value="UniProtKB-KW"/>
</dbReference>
<evidence type="ECO:0000313" key="4">
    <source>
        <dbReference type="Proteomes" id="UP000602050"/>
    </source>
</evidence>
<feature type="domain" description="AB hydrolase-1" evidence="2">
    <location>
        <begin position="61"/>
        <end position="198"/>
    </location>
</feature>
<comment type="caution">
    <text evidence="3">The sequence shown here is derived from an EMBL/GenBank/DDBJ whole genome shotgun (WGS) entry which is preliminary data.</text>
</comment>
<keyword evidence="1 3" id="KW-0378">Hydrolase</keyword>
<accession>A0A8J2TPP8</accession>
<keyword evidence="4" id="KW-1185">Reference proteome</keyword>
<reference evidence="3" key="1">
    <citation type="journal article" date="2014" name="Int. J. Syst. Evol. Microbiol.">
        <title>Complete genome sequence of Corynebacterium casei LMG S-19264T (=DSM 44701T), isolated from a smear-ripened cheese.</title>
        <authorList>
            <consortium name="US DOE Joint Genome Institute (JGI-PGF)"/>
            <person name="Walter F."/>
            <person name="Albersmeier A."/>
            <person name="Kalinowski J."/>
            <person name="Ruckert C."/>
        </authorList>
    </citation>
    <scope>NUCLEOTIDE SEQUENCE</scope>
    <source>
        <strain evidence="3">CGMCC 1.12360</strain>
    </source>
</reference>
<name>A0A8J2TPP8_9BACI</name>
<dbReference type="EMBL" id="BMEV01000070">
    <property type="protein sequence ID" value="GFZ86887.1"/>
    <property type="molecule type" value="Genomic_DNA"/>
</dbReference>
<reference evidence="3" key="2">
    <citation type="submission" date="2020-09" db="EMBL/GenBank/DDBJ databases">
        <authorList>
            <person name="Sun Q."/>
            <person name="Zhou Y."/>
        </authorList>
    </citation>
    <scope>NUCLEOTIDE SEQUENCE</scope>
    <source>
        <strain evidence="3">CGMCC 1.12360</strain>
    </source>
</reference>
<sequence>MGLWKYLRNIMLTLVAACVLWIIFHHALSFYEKIKYPPMGELVEVDGKDMHVYIKGDGDQTIVLLSGLGTAAPVLDYYPLIEELAKDKRVVLVEPFGYGWSDMTNKERTAENIVAELRTALQKMNIEPPYILMPHSISGIYSMYFVNTYPEEVEAVIGIDPTLPQALEYFGESVPTMPDYYQYLAPLGAARLAIAFQPENFLPVAKAGVYSEKHLKMTKAISAWKISNKNVISEANEMKNNVDKIADMKFPEDMPILIFTTKEDRVTADGKNNVTFFESQLTDSAASKIVVYEGHHYLHWSRYKEISEEVKKFIQAVTADKNSEGH</sequence>
<dbReference type="InterPro" id="IPR000073">
    <property type="entry name" value="AB_hydrolase_1"/>
</dbReference>
<organism evidence="3 4">
    <name type="scientific">Compostibacillus humi</name>
    <dbReference type="NCBI Taxonomy" id="1245525"/>
    <lineage>
        <taxon>Bacteria</taxon>
        <taxon>Bacillati</taxon>
        <taxon>Bacillota</taxon>
        <taxon>Bacilli</taxon>
        <taxon>Bacillales</taxon>
        <taxon>Bacillaceae</taxon>
        <taxon>Compostibacillus</taxon>
    </lineage>
</organism>